<reference evidence="2" key="1">
    <citation type="submission" date="2020-10" db="EMBL/GenBank/DDBJ databases">
        <authorList>
            <person name="Gilroy R."/>
        </authorList>
    </citation>
    <scope>NUCLEOTIDE SEQUENCE</scope>
    <source>
        <strain evidence="2">11159</strain>
    </source>
</reference>
<sequence length="390" mass="46066">MNEVNRSISPFAKYKKASWNKRLYSVLLDFLILLVLNLFIFVGIAKLIGDNLPSVKDKLNTLDEINIKANEETIRSHLIEYDTNNNQLETKEIIDNIIKRALKSSLIYYNIETYNSYDDYKSLDTIEYLSDSSNDNLYYYYNIYRFNNENYNNSNEFIGFKKYYVDILKVKDYFNLELINDNKESYFNLDITNALSSYYFDNDEYYLETYENIHNLYLSSYNDAILDYQNNNNLYISYVNSFNDLYNSYINSILIELFISYFISISLTYFLPYFIFKNYLSFGDKILKLPSINFYLESPKISSVLLKNLLELLLNLFILVIIVFLSFGNLGLITYNLSIFNLLSLAIFSLCLMICSLIISFINKNKCFLSDYAARLIKVDEKELIKEDED</sequence>
<keyword evidence="1" id="KW-0472">Membrane</keyword>
<evidence type="ECO:0000313" key="2">
    <source>
        <dbReference type="EMBL" id="MBO8426941.1"/>
    </source>
</evidence>
<comment type="caution">
    <text evidence="2">The sequence shown here is derived from an EMBL/GenBank/DDBJ whole genome shotgun (WGS) entry which is preliminary data.</text>
</comment>
<dbReference type="AlphaFoldDB" id="A0A9D9DH01"/>
<keyword evidence="1" id="KW-1133">Transmembrane helix</keyword>
<feature type="transmembrane region" description="Helical" evidence="1">
    <location>
        <begin position="339"/>
        <end position="362"/>
    </location>
</feature>
<evidence type="ECO:0000313" key="3">
    <source>
        <dbReference type="Proteomes" id="UP000823613"/>
    </source>
</evidence>
<feature type="transmembrane region" description="Helical" evidence="1">
    <location>
        <begin position="312"/>
        <end position="333"/>
    </location>
</feature>
<dbReference type="EMBL" id="JADIMY010000001">
    <property type="protein sequence ID" value="MBO8426941.1"/>
    <property type="molecule type" value="Genomic_DNA"/>
</dbReference>
<organism evidence="2 3">
    <name type="scientific">Candidatus Onthovivens merdipullorum</name>
    <dbReference type="NCBI Taxonomy" id="2840889"/>
    <lineage>
        <taxon>Bacteria</taxon>
        <taxon>Bacillati</taxon>
        <taxon>Bacillota</taxon>
        <taxon>Bacilli</taxon>
        <taxon>Bacillales</taxon>
        <taxon>Candidatus Onthovivens</taxon>
    </lineage>
</organism>
<feature type="transmembrane region" description="Helical" evidence="1">
    <location>
        <begin position="23"/>
        <end position="48"/>
    </location>
</feature>
<proteinExistence type="predicted"/>
<accession>A0A9D9DH01</accession>
<gene>
    <name evidence="2" type="ORF">IAC58_00015</name>
</gene>
<protein>
    <submittedName>
        <fullName evidence="2">Uncharacterized protein</fullName>
    </submittedName>
</protein>
<reference evidence="2" key="2">
    <citation type="journal article" date="2021" name="PeerJ">
        <title>Extensive microbial diversity within the chicken gut microbiome revealed by metagenomics and culture.</title>
        <authorList>
            <person name="Gilroy R."/>
            <person name="Ravi A."/>
            <person name="Getino M."/>
            <person name="Pursley I."/>
            <person name="Horton D.L."/>
            <person name="Alikhan N.F."/>
            <person name="Baker D."/>
            <person name="Gharbi K."/>
            <person name="Hall N."/>
            <person name="Watson M."/>
            <person name="Adriaenssens E.M."/>
            <person name="Foster-Nyarko E."/>
            <person name="Jarju S."/>
            <person name="Secka A."/>
            <person name="Antonio M."/>
            <person name="Oren A."/>
            <person name="Chaudhuri R.R."/>
            <person name="La Ragione R."/>
            <person name="Hildebrand F."/>
            <person name="Pallen M.J."/>
        </authorList>
    </citation>
    <scope>NUCLEOTIDE SEQUENCE</scope>
    <source>
        <strain evidence="2">11159</strain>
    </source>
</reference>
<dbReference type="Proteomes" id="UP000823613">
    <property type="component" value="Unassembled WGS sequence"/>
</dbReference>
<name>A0A9D9DH01_9BACL</name>
<keyword evidence="1" id="KW-0812">Transmembrane</keyword>
<feature type="transmembrane region" description="Helical" evidence="1">
    <location>
        <begin position="253"/>
        <end position="276"/>
    </location>
</feature>
<evidence type="ECO:0000256" key="1">
    <source>
        <dbReference type="SAM" id="Phobius"/>
    </source>
</evidence>